<dbReference type="InterPro" id="IPR012854">
    <property type="entry name" value="Cu_amine_oxidase-like_N"/>
</dbReference>
<dbReference type="Gene3D" id="3.30.457.10">
    <property type="entry name" value="Copper amine oxidase-like, N-terminal domain"/>
    <property type="match status" value="1"/>
</dbReference>
<feature type="domain" description="Copper amine oxidase-like N-terminal" evidence="1">
    <location>
        <begin position="166"/>
        <end position="246"/>
    </location>
</feature>
<dbReference type="PROSITE" id="PS51257">
    <property type="entry name" value="PROKAR_LIPOPROTEIN"/>
    <property type="match status" value="1"/>
</dbReference>
<evidence type="ECO:0000313" key="2">
    <source>
        <dbReference type="EMBL" id="BED91724.1"/>
    </source>
</evidence>
<organism evidence="2">
    <name type="scientific">Candidatus Improbicoccus pseudotrichonymphae</name>
    <dbReference type="NCBI Taxonomy" id="3033792"/>
    <lineage>
        <taxon>Bacteria</taxon>
        <taxon>Bacillati</taxon>
        <taxon>Bacillota</taxon>
        <taxon>Clostridia</taxon>
        <taxon>Candidatus Improbicoccus</taxon>
    </lineage>
</organism>
<dbReference type="InterPro" id="IPR036582">
    <property type="entry name" value="Mao_N_sf"/>
</dbReference>
<dbReference type="EMBL" id="AP027924">
    <property type="protein sequence ID" value="BED91724.1"/>
    <property type="molecule type" value="Genomic_DNA"/>
</dbReference>
<gene>
    <name evidence="2" type="ORF">CfP315_0240</name>
</gene>
<dbReference type="Proteomes" id="UP001337580">
    <property type="component" value="Chromosome"/>
</dbReference>
<proteinExistence type="predicted"/>
<protein>
    <recommendedName>
        <fullName evidence="1">Copper amine oxidase-like N-terminal domain-containing protein</fullName>
    </recommendedName>
</protein>
<dbReference type="SUPFAM" id="SSF55383">
    <property type="entry name" value="Copper amine oxidase, domain N"/>
    <property type="match status" value="1"/>
</dbReference>
<name>A0AA48KYY0_9FIRM</name>
<dbReference type="KEGG" id="ips:CfP315_0240"/>
<sequence>MIRIKKIIILLFYFVFSISFMSCCLSNGPDTNKKDFGFYDLLSKDARDLFDSLPEKSLEDFYKYFSLDYGYLINLDLDKTILSCVSDIIFRQFLNNEGLIKNESSAEENKNSIEILFENLRNREKTKYSDDFYNKSTEETEKFAAWGRKTQGCPVGNVVLLNEISLKDPSISYDGTVYVSIYDGLNISKKKCEIEYMSNNGVIILKAENDTIEFELGKKEVYLNDKITILDSPLLFFNNMVYIPIHSFMLLIKGHSVALTQIPGVIIF</sequence>
<accession>A0AA48KYY0</accession>
<evidence type="ECO:0000259" key="1">
    <source>
        <dbReference type="Pfam" id="PF07833"/>
    </source>
</evidence>
<dbReference type="Pfam" id="PF07833">
    <property type="entry name" value="Cu_amine_oxidN1"/>
    <property type="match status" value="1"/>
</dbReference>
<reference evidence="2" key="1">
    <citation type="journal article" date="2023" name="ISME J.">
        <title>Emergence of putative energy parasites within Clostridia revealed by genome analysis of a novel endosymbiotic clade.</title>
        <authorList>
            <person name="Takahashi K."/>
            <person name="Kuwahara H."/>
            <person name="Horikawa Y."/>
            <person name="Izawa K."/>
            <person name="Kato D."/>
            <person name="Inagaki T."/>
            <person name="Yuki M."/>
            <person name="Ohkuma M."/>
            <person name="Hongoh Y."/>
        </authorList>
    </citation>
    <scope>NUCLEOTIDE SEQUENCE</scope>
    <source>
        <strain evidence="2">CfP3-15</strain>
    </source>
</reference>
<dbReference type="AlphaFoldDB" id="A0AA48KYY0"/>